<accession>T0MLY6</accession>
<dbReference type="SUPFAM" id="SSF69695">
    <property type="entry name" value="SRP19"/>
    <property type="match status" value="1"/>
</dbReference>
<sequence length="141" mass="16709">MEKKQDFYCLYPVYIDSTKTVQQGRKFNKRLCVQNPNFAEIYQALNYLEIENIPEALKKHPRDFFRSGRFKINKMYEKKKLIEGLSQIIIENRTKKSDTSKKTFSEPIIKAPEYVTTNKGAIIENKLNLVARKKKDKKKKK</sequence>
<evidence type="ECO:0000256" key="1">
    <source>
        <dbReference type="ARBA" id="ARBA00004496"/>
    </source>
</evidence>
<keyword evidence="4" id="KW-0687">Ribonucleoprotein</keyword>
<comment type="subcellular location">
    <subcellularLocation>
        <location evidence="1">Cytoplasm</location>
    </subcellularLocation>
</comment>
<proteinExistence type="predicted"/>
<dbReference type="AlphaFoldDB" id="T0MLY6"/>
<keyword evidence="2" id="KW-0963">Cytoplasm</keyword>
<reference evidence="5 6" key="1">
    <citation type="journal article" date="2013" name="BMC Genomics">
        <title>Genome sequencing and comparative genomics of honey bee microsporidia, Nosema apis reveal novel insights into host-parasite interactions.</title>
        <authorList>
            <person name="Chen Yp."/>
            <person name="Pettis J.S."/>
            <person name="Zhao Y."/>
            <person name="Liu X."/>
            <person name="Tallon L.J."/>
            <person name="Sadzewicz L.D."/>
            <person name="Li R."/>
            <person name="Zheng H."/>
            <person name="Huang S."/>
            <person name="Zhang X."/>
            <person name="Hamilton M.C."/>
            <person name="Pernal S.F."/>
            <person name="Melathopoulos A.P."/>
            <person name="Yan X."/>
            <person name="Evans J.D."/>
        </authorList>
    </citation>
    <scope>NUCLEOTIDE SEQUENCE [LARGE SCALE GENOMIC DNA]</scope>
    <source>
        <strain evidence="5 6">BRL 01</strain>
    </source>
</reference>
<organism evidence="5 6">
    <name type="scientific">Vairimorpha apis BRL 01</name>
    <dbReference type="NCBI Taxonomy" id="1037528"/>
    <lineage>
        <taxon>Eukaryota</taxon>
        <taxon>Fungi</taxon>
        <taxon>Fungi incertae sedis</taxon>
        <taxon>Microsporidia</taxon>
        <taxon>Nosematidae</taxon>
        <taxon>Vairimorpha</taxon>
    </lineage>
</organism>
<dbReference type="GO" id="GO:0008312">
    <property type="term" value="F:7S RNA binding"/>
    <property type="evidence" value="ECO:0007669"/>
    <property type="project" value="InterPro"/>
</dbReference>
<dbReference type="InterPro" id="IPR002778">
    <property type="entry name" value="Signal_recog_particle_SRP19"/>
</dbReference>
<evidence type="ECO:0000313" key="6">
    <source>
        <dbReference type="Proteomes" id="UP000053780"/>
    </source>
</evidence>
<dbReference type="Gene3D" id="3.30.56.30">
    <property type="entry name" value="Signal recognition particle, SRP19-like subunit"/>
    <property type="match status" value="1"/>
</dbReference>
<protein>
    <submittedName>
        <fullName evidence="5">Signal recognition particle protein sec65</fullName>
    </submittedName>
</protein>
<evidence type="ECO:0000313" key="5">
    <source>
        <dbReference type="EMBL" id="EQB62025.1"/>
    </source>
</evidence>
<dbReference type="PANTHER" id="PTHR17453">
    <property type="entry name" value="SIGNAL RECOGNITION PARTICLE 19 KD PROTEIN"/>
    <property type="match status" value="1"/>
</dbReference>
<dbReference type="OrthoDB" id="2190947at2759"/>
<dbReference type="GO" id="GO:0005786">
    <property type="term" value="C:signal recognition particle, endoplasmic reticulum targeting"/>
    <property type="evidence" value="ECO:0007669"/>
    <property type="project" value="UniProtKB-KW"/>
</dbReference>
<dbReference type="PANTHER" id="PTHR17453:SF0">
    <property type="entry name" value="SIGNAL RECOGNITION PARTICLE 19 KDA PROTEIN"/>
    <property type="match status" value="1"/>
</dbReference>
<dbReference type="VEuPathDB" id="MicrosporidiaDB:NAPIS_ORF00396"/>
<dbReference type="Proteomes" id="UP000053780">
    <property type="component" value="Unassembled WGS sequence"/>
</dbReference>
<name>T0MLY6_9MICR</name>
<evidence type="ECO:0000256" key="3">
    <source>
        <dbReference type="ARBA" id="ARBA00023135"/>
    </source>
</evidence>
<dbReference type="HOGENOM" id="CLU_154721_0_0_1"/>
<dbReference type="EMBL" id="KE647046">
    <property type="protein sequence ID" value="EQB62025.1"/>
    <property type="molecule type" value="Genomic_DNA"/>
</dbReference>
<keyword evidence="6" id="KW-1185">Reference proteome</keyword>
<dbReference type="InterPro" id="IPR036521">
    <property type="entry name" value="SRP19-like_sf"/>
</dbReference>
<evidence type="ECO:0000256" key="4">
    <source>
        <dbReference type="ARBA" id="ARBA00023274"/>
    </source>
</evidence>
<dbReference type="GO" id="GO:0006617">
    <property type="term" value="P:SRP-dependent cotranslational protein targeting to membrane, signal sequence recognition"/>
    <property type="evidence" value="ECO:0007669"/>
    <property type="project" value="TreeGrafter"/>
</dbReference>
<evidence type="ECO:0000256" key="2">
    <source>
        <dbReference type="ARBA" id="ARBA00022490"/>
    </source>
</evidence>
<gene>
    <name evidence="5" type="ORF">NAPIS_ORF00396</name>
</gene>
<keyword evidence="3" id="KW-0733">Signal recognition particle</keyword>
<dbReference type="Pfam" id="PF01922">
    <property type="entry name" value="SRP19"/>
    <property type="match status" value="1"/>
</dbReference>